<dbReference type="SUPFAM" id="SSF81301">
    <property type="entry name" value="Nucleotidyltransferase"/>
    <property type="match status" value="1"/>
</dbReference>
<comment type="similarity">
    <text evidence="9">Belongs to the tRNA nucleotidyltransferase/poly(A) polymerase family.</text>
</comment>
<dbReference type="GO" id="GO:0000166">
    <property type="term" value="F:nucleotide binding"/>
    <property type="evidence" value="ECO:0007669"/>
    <property type="project" value="UniProtKB-KW"/>
</dbReference>
<proteinExistence type="inferred from homology"/>
<evidence type="ECO:0000259" key="10">
    <source>
        <dbReference type="Pfam" id="PF01743"/>
    </source>
</evidence>
<evidence type="ECO:0000313" key="14">
    <source>
        <dbReference type="Proteomes" id="UP000198666"/>
    </source>
</evidence>
<dbReference type="Pfam" id="PF01743">
    <property type="entry name" value="PolyA_pol"/>
    <property type="match status" value="1"/>
</dbReference>
<name>A0A1G6V485_9BACI</name>
<dbReference type="GO" id="GO:0008033">
    <property type="term" value="P:tRNA processing"/>
    <property type="evidence" value="ECO:0007669"/>
    <property type="project" value="UniProtKB-KW"/>
</dbReference>
<feature type="domain" description="CCA-adding enzyme C-terminal" evidence="12">
    <location>
        <begin position="248"/>
        <end position="383"/>
    </location>
</feature>
<dbReference type="InterPro" id="IPR002646">
    <property type="entry name" value="PolA_pol_head_dom"/>
</dbReference>
<evidence type="ECO:0000256" key="3">
    <source>
        <dbReference type="ARBA" id="ARBA00022694"/>
    </source>
</evidence>
<evidence type="ECO:0000256" key="7">
    <source>
        <dbReference type="ARBA" id="ARBA00022842"/>
    </source>
</evidence>
<dbReference type="Gene3D" id="1.10.246.80">
    <property type="match status" value="1"/>
</dbReference>
<dbReference type="InterPro" id="IPR050264">
    <property type="entry name" value="Bact_CCA-adding_enz_type3_sf"/>
</dbReference>
<evidence type="ECO:0000256" key="6">
    <source>
        <dbReference type="ARBA" id="ARBA00022741"/>
    </source>
</evidence>
<keyword evidence="4" id="KW-0548">Nucleotidyltransferase</keyword>
<keyword evidence="5" id="KW-0479">Metal-binding</keyword>
<dbReference type="InterPro" id="IPR043519">
    <property type="entry name" value="NT_sf"/>
</dbReference>
<comment type="cofactor">
    <cofactor evidence="1">
        <name>Mg(2+)</name>
        <dbReference type="ChEBI" id="CHEBI:18420"/>
    </cofactor>
</comment>
<dbReference type="STRING" id="361279.SAMN05421663_111110"/>
<keyword evidence="2 9" id="KW-0808">Transferase</keyword>
<dbReference type="Pfam" id="PF13735">
    <property type="entry name" value="tRNA_NucTran2_2"/>
    <property type="match status" value="1"/>
</dbReference>
<reference evidence="14" key="1">
    <citation type="submission" date="2016-10" db="EMBL/GenBank/DDBJ databases">
        <authorList>
            <person name="Varghese N."/>
            <person name="Submissions S."/>
        </authorList>
    </citation>
    <scope>NUCLEOTIDE SEQUENCE [LARGE SCALE GENOMIC DNA]</scope>
    <source>
        <strain evidence="14">DSM 21620</strain>
    </source>
</reference>
<evidence type="ECO:0000256" key="2">
    <source>
        <dbReference type="ARBA" id="ARBA00022679"/>
    </source>
</evidence>
<evidence type="ECO:0000259" key="12">
    <source>
        <dbReference type="Pfam" id="PF13735"/>
    </source>
</evidence>
<evidence type="ECO:0000256" key="5">
    <source>
        <dbReference type="ARBA" id="ARBA00022723"/>
    </source>
</evidence>
<accession>A0A1G6V485</accession>
<dbReference type="NCBIfam" id="NF009814">
    <property type="entry name" value="PRK13299.1"/>
    <property type="match status" value="1"/>
</dbReference>
<dbReference type="CDD" id="cd05398">
    <property type="entry name" value="NT_ClassII-CCAase"/>
    <property type="match status" value="1"/>
</dbReference>
<evidence type="ECO:0000313" key="13">
    <source>
        <dbReference type="EMBL" id="SDD48281.1"/>
    </source>
</evidence>
<dbReference type="GO" id="GO:0000049">
    <property type="term" value="F:tRNA binding"/>
    <property type="evidence" value="ECO:0007669"/>
    <property type="project" value="TreeGrafter"/>
</dbReference>
<keyword evidence="8 9" id="KW-0694">RNA-binding</keyword>
<dbReference type="PANTHER" id="PTHR46173:SF1">
    <property type="entry name" value="CCA TRNA NUCLEOTIDYLTRANSFERASE 1, MITOCHONDRIAL"/>
    <property type="match status" value="1"/>
</dbReference>
<dbReference type="Gene3D" id="1.10.3090.10">
    <property type="entry name" value="cca-adding enzyme, domain 2"/>
    <property type="match status" value="1"/>
</dbReference>
<dbReference type="OrthoDB" id="9805698at2"/>
<feature type="domain" description="Poly A polymerase head" evidence="10">
    <location>
        <begin position="21"/>
        <end position="140"/>
    </location>
</feature>
<dbReference type="Gene3D" id="3.30.460.10">
    <property type="entry name" value="Beta Polymerase, domain 2"/>
    <property type="match status" value="1"/>
</dbReference>
<keyword evidence="14" id="KW-1185">Reference proteome</keyword>
<dbReference type="AlphaFoldDB" id="A0A1G6V485"/>
<evidence type="ECO:0000256" key="4">
    <source>
        <dbReference type="ARBA" id="ARBA00022695"/>
    </source>
</evidence>
<feature type="domain" description="tRNA nucleotidyltransferase/poly(A) polymerase RNA and SrmB- binding" evidence="11">
    <location>
        <begin position="168"/>
        <end position="224"/>
    </location>
</feature>
<keyword evidence="3" id="KW-0819">tRNA processing</keyword>
<gene>
    <name evidence="13" type="ORF">SAMN05421663_111110</name>
</gene>
<organism evidence="13 14">
    <name type="scientific">Terribacillus halophilus</name>
    <dbReference type="NCBI Taxonomy" id="361279"/>
    <lineage>
        <taxon>Bacteria</taxon>
        <taxon>Bacillati</taxon>
        <taxon>Bacillota</taxon>
        <taxon>Bacilli</taxon>
        <taxon>Bacillales</taxon>
        <taxon>Bacillaceae</taxon>
        <taxon>Terribacillus</taxon>
    </lineage>
</organism>
<keyword evidence="7" id="KW-0460">Magnesium</keyword>
<dbReference type="InterPro" id="IPR032810">
    <property type="entry name" value="CCA-adding_enz_C"/>
</dbReference>
<dbReference type="SUPFAM" id="SSF81891">
    <property type="entry name" value="Poly A polymerase C-terminal region-like"/>
    <property type="match status" value="1"/>
</dbReference>
<dbReference type="PANTHER" id="PTHR46173">
    <property type="entry name" value="CCA TRNA NUCLEOTIDYLTRANSFERASE 1, MITOCHONDRIAL"/>
    <property type="match status" value="1"/>
</dbReference>
<dbReference type="GO" id="GO:0016779">
    <property type="term" value="F:nucleotidyltransferase activity"/>
    <property type="evidence" value="ECO:0007669"/>
    <property type="project" value="UniProtKB-KW"/>
</dbReference>
<evidence type="ECO:0000259" key="11">
    <source>
        <dbReference type="Pfam" id="PF12627"/>
    </source>
</evidence>
<sequence>MKIFDKAFRVMQQLESRGYEAYLVGGAVRDHLIGKQVGDLDIATSATPNQVMQVFDKVIPIGIEHGTVLVRFEGESFEITTFRTEGAYSDYRHPDSVHFVTDVTADLARRDYTVNAIAMNRNGELVDPFDGRDAIERQELVTVGNAYDRFHEDPLRMMRGVRFVSQLGYKLDDDARNVIKEQRLWLTRIAIERVAIEMEKLCGGNYVKTAAHLLDETGLWEAMPIFCDQPELMSEVASRIKPLGSFAEWIALCSLLSGISVMEWVKEWKLSKSIKQDAQNLVQMIHSDIDAWSVYQLPVHLDPGYCCLMEICKERDVQDELSSIRRKLPISNGSELAISGGDLISLFPDRKKGSWIRDLLLASEKAVVENRIKNEKNKLKEWIIHGHDA</sequence>
<dbReference type="GO" id="GO:0046872">
    <property type="term" value="F:metal ion binding"/>
    <property type="evidence" value="ECO:0007669"/>
    <property type="project" value="UniProtKB-KW"/>
</dbReference>
<dbReference type="Proteomes" id="UP000198666">
    <property type="component" value="Unassembled WGS sequence"/>
</dbReference>
<dbReference type="RefSeq" id="WP_093728368.1">
    <property type="nucleotide sequence ID" value="NZ_FMZB01000011.1"/>
</dbReference>
<evidence type="ECO:0000256" key="8">
    <source>
        <dbReference type="ARBA" id="ARBA00022884"/>
    </source>
</evidence>
<evidence type="ECO:0000256" key="1">
    <source>
        <dbReference type="ARBA" id="ARBA00001946"/>
    </source>
</evidence>
<keyword evidence="6" id="KW-0547">Nucleotide-binding</keyword>
<dbReference type="Pfam" id="PF12627">
    <property type="entry name" value="PolyA_pol_RNAbd"/>
    <property type="match status" value="1"/>
</dbReference>
<dbReference type="InterPro" id="IPR032828">
    <property type="entry name" value="PolyA_RNA-bd"/>
</dbReference>
<dbReference type="EMBL" id="FMZB01000011">
    <property type="protein sequence ID" value="SDD48281.1"/>
    <property type="molecule type" value="Genomic_DNA"/>
</dbReference>
<protein>
    <submittedName>
        <fullName evidence="13">tRNA nucleotidyltransferase (CCA-adding enzyme)</fullName>
    </submittedName>
</protein>
<evidence type="ECO:0000256" key="9">
    <source>
        <dbReference type="RuleBase" id="RU003953"/>
    </source>
</evidence>